<sequence>MSLFSIKDNECLEQVKELDFKLEKDIQKLTENNLKAIFNLKFVKNEFVIGNFRIDTLAFDFESNAFVIIEYKRDKNYSVIDQGFAYLSLMLNNKADFILEFNENNTVSLKRDNVDWSQSKVIFVSPYFTTYQREAISFKDLPIELWEVKRFDNKMVSYTKIQTLNSTVSVKTISRKDDTIQKVSNEIKVYTEQEHLAKVNVEIFELYQKLKTEILNLDEIEVKPKKLYIAFVSKSNIIDINFAKNNLKLWINLKKGELNDPKGITRDVSNLGHWGNGDYEILMNNDDDFDYIISLIKQSLKKNKI</sequence>
<dbReference type="RefSeq" id="WP_238806099.1">
    <property type="nucleotide sequence ID" value="NZ_CAKLPY010000001.1"/>
</dbReference>
<dbReference type="Pfam" id="PF18899">
    <property type="entry name" value="DUF5655"/>
    <property type="match status" value="1"/>
</dbReference>
<gene>
    <name evidence="2" type="ORF">EMA8858_01673</name>
</gene>
<evidence type="ECO:0000259" key="1">
    <source>
        <dbReference type="Pfam" id="PF18899"/>
    </source>
</evidence>
<dbReference type="InterPro" id="IPR011856">
    <property type="entry name" value="tRNA_endonuc-like_dom_sf"/>
</dbReference>
<accession>A0ABM9ANZ5</accession>
<organism evidence="2 3">
    <name type="scientific">Emticicia aquatica</name>
    <dbReference type="NCBI Taxonomy" id="1681835"/>
    <lineage>
        <taxon>Bacteria</taxon>
        <taxon>Pseudomonadati</taxon>
        <taxon>Bacteroidota</taxon>
        <taxon>Cytophagia</taxon>
        <taxon>Cytophagales</taxon>
        <taxon>Leadbetterellaceae</taxon>
        <taxon>Emticicia</taxon>
    </lineage>
</organism>
<reference evidence="2" key="1">
    <citation type="submission" date="2021-12" db="EMBL/GenBank/DDBJ databases">
        <authorList>
            <person name="Rodrigo-Torres L."/>
            <person name="Arahal R. D."/>
            <person name="Lucena T."/>
        </authorList>
    </citation>
    <scope>NUCLEOTIDE SEQUENCE</scope>
    <source>
        <strain evidence="2">CECT 8858</strain>
    </source>
</reference>
<evidence type="ECO:0000313" key="2">
    <source>
        <dbReference type="EMBL" id="CAH0995550.1"/>
    </source>
</evidence>
<evidence type="ECO:0000313" key="3">
    <source>
        <dbReference type="Proteomes" id="UP000837932"/>
    </source>
</evidence>
<protein>
    <recommendedName>
        <fullName evidence="1">DUF5655 domain-containing protein</fullName>
    </recommendedName>
</protein>
<keyword evidence="3" id="KW-1185">Reference proteome</keyword>
<dbReference type="EMBL" id="CAKLPY010000001">
    <property type="protein sequence ID" value="CAH0995550.1"/>
    <property type="molecule type" value="Genomic_DNA"/>
</dbReference>
<dbReference type="Proteomes" id="UP000837932">
    <property type="component" value="Unassembled WGS sequence"/>
</dbReference>
<dbReference type="Gene3D" id="3.40.1350.10">
    <property type="match status" value="1"/>
</dbReference>
<feature type="domain" description="DUF5655" evidence="1">
    <location>
        <begin position="194"/>
        <end position="299"/>
    </location>
</feature>
<dbReference type="InterPro" id="IPR043714">
    <property type="entry name" value="DUF5655"/>
</dbReference>
<comment type="caution">
    <text evidence="2">The sequence shown here is derived from an EMBL/GenBank/DDBJ whole genome shotgun (WGS) entry which is preliminary data.</text>
</comment>
<name>A0ABM9ANZ5_9BACT</name>
<proteinExistence type="predicted"/>